<organism evidence="1 2">
    <name type="scientific">Caerostris extrusa</name>
    <name type="common">Bark spider</name>
    <name type="synonym">Caerostris bankana</name>
    <dbReference type="NCBI Taxonomy" id="172846"/>
    <lineage>
        <taxon>Eukaryota</taxon>
        <taxon>Metazoa</taxon>
        <taxon>Ecdysozoa</taxon>
        <taxon>Arthropoda</taxon>
        <taxon>Chelicerata</taxon>
        <taxon>Arachnida</taxon>
        <taxon>Araneae</taxon>
        <taxon>Araneomorphae</taxon>
        <taxon>Entelegynae</taxon>
        <taxon>Araneoidea</taxon>
        <taxon>Araneidae</taxon>
        <taxon>Caerostris</taxon>
    </lineage>
</organism>
<dbReference type="AlphaFoldDB" id="A0AAV4X7G5"/>
<proteinExistence type="predicted"/>
<reference evidence="1 2" key="1">
    <citation type="submission" date="2021-06" db="EMBL/GenBank/DDBJ databases">
        <title>Caerostris extrusa draft genome.</title>
        <authorList>
            <person name="Kono N."/>
            <person name="Arakawa K."/>
        </authorList>
    </citation>
    <scope>NUCLEOTIDE SEQUENCE [LARGE SCALE GENOMIC DNA]</scope>
</reference>
<name>A0AAV4X7G5_CAEEX</name>
<keyword evidence="2" id="KW-1185">Reference proteome</keyword>
<protein>
    <submittedName>
        <fullName evidence="1">Uncharacterized protein</fullName>
    </submittedName>
</protein>
<dbReference type="Proteomes" id="UP001054945">
    <property type="component" value="Unassembled WGS sequence"/>
</dbReference>
<evidence type="ECO:0000313" key="1">
    <source>
        <dbReference type="EMBL" id="GIY89704.1"/>
    </source>
</evidence>
<sequence length="79" mass="9046">MRPGQKSLFNSIGTLLPPLQIQEQRDTQRCLHSTTTFISKHPNKRMTQFKIRNQSVMLVVVGTTQKAQLPKCKCYQKTG</sequence>
<comment type="caution">
    <text evidence="1">The sequence shown here is derived from an EMBL/GenBank/DDBJ whole genome shotgun (WGS) entry which is preliminary data.</text>
</comment>
<evidence type="ECO:0000313" key="2">
    <source>
        <dbReference type="Proteomes" id="UP001054945"/>
    </source>
</evidence>
<accession>A0AAV4X7G5</accession>
<dbReference type="EMBL" id="BPLR01017245">
    <property type="protein sequence ID" value="GIY89704.1"/>
    <property type="molecule type" value="Genomic_DNA"/>
</dbReference>
<gene>
    <name evidence="1" type="ORF">CEXT_618771</name>
</gene>